<dbReference type="SMART" id="SM00829">
    <property type="entry name" value="PKS_ER"/>
    <property type="match status" value="1"/>
</dbReference>
<dbReference type="Pfam" id="PF08240">
    <property type="entry name" value="ADH_N"/>
    <property type="match status" value="1"/>
</dbReference>
<evidence type="ECO:0000256" key="1">
    <source>
        <dbReference type="ARBA" id="ARBA00008072"/>
    </source>
</evidence>
<dbReference type="InterPro" id="IPR036291">
    <property type="entry name" value="NAD(P)-bd_dom_sf"/>
</dbReference>
<dbReference type="Pfam" id="PF00107">
    <property type="entry name" value="ADH_zinc_N"/>
    <property type="match status" value="1"/>
</dbReference>
<reference evidence="4 5" key="1">
    <citation type="journal article" date="2023" name="IMA Fungus">
        <title>Comparative genomic study of the Penicillium genus elucidates a diverse pangenome and 15 lateral gene transfer events.</title>
        <authorList>
            <person name="Petersen C."/>
            <person name="Sorensen T."/>
            <person name="Nielsen M.R."/>
            <person name="Sondergaard T.E."/>
            <person name="Sorensen J.L."/>
            <person name="Fitzpatrick D.A."/>
            <person name="Frisvad J.C."/>
            <person name="Nielsen K.L."/>
        </authorList>
    </citation>
    <scope>NUCLEOTIDE SEQUENCE [LARGE SCALE GENOMIC DNA]</scope>
    <source>
        <strain evidence="4 5">IBT 35679</strain>
    </source>
</reference>
<proteinExistence type="inferred from homology"/>
<dbReference type="InterPro" id="IPR013149">
    <property type="entry name" value="ADH-like_C"/>
</dbReference>
<dbReference type="PANTHER" id="PTHR45348:SF2">
    <property type="entry name" value="ZINC-TYPE ALCOHOL DEHYDROGENASE-LIKE PROTEIN C2E1P3.01"/>
    <property type="match status" value="1"/>
</dbReference>
<dbReference type="InterPro" id="IPR020843">
    <property type="entry name" value="ER"/>
</dbReference>
<protein>
    <submittedName>
        <fullName evidence="4">Oxidoreductase</fullName>
    </submittedName>
</protein>
<dbReference type="InterPro" id="IPR011032">
    <property type="entry name" value="GroES-like_sf"/>
</dbReference>
<dbReference type="AlphaFoldDB" id="A0AAD6GC49"/>
<comment type="similarity">
    <text evidence="1">Belongs to the zinc-containing alcohol dehydrogenase family.</text>
</comment>
<dbReference type="SUPFAM" id="SSF50129">
    <property type="entry name" value="GroES-like"/>
    <property type="match status" value="1"/>
</dbReference>
<evidence type="ECO:0000256" key="2">
    <source>
        <dbReference type="ARBA" id="ARBA00023002"/>
    </source>
</evidence>
<evidence type="ECO:0000313" key="4">
    <source>
        <dbReference type="EMBL" id="KAJ5533540.1"/>
    </source>
</evidence>
<dbReference type="GO" id="GO:0016651">
    <property type="term" value="F:oxidoreductase activity, acting on NAD(P)H"/>
    <property type="evidence" value="ECO:0007669"/>
    <property type="project" value="InterPro"/>
</dbReference>
<dbReference type="SUPFAM" id="SSF51735">
    <property type="entry name" value="NAD(P)-binding Rossmann-fold domains"/>
    <property type="match status" value="1"/>
</dbReference>
<evidence type="ECO:0000313" key="5">
    <source>
        <dbReference type="Proteomes" id="UP001220324"/>
    </source>
</evidence>
<feature type="domain" description="Enoyl reductase (ER)" evidence="3">
    <location>
        <begin position="15"/>
        <end position="342"/>
    </location>
</feature>
<dbReference type="EMBL" id="JAQIZZ010000007">
    <property type="protein sequence ID" value="KAJ5533540.1"/>
    <property type="molecule type" value="Genomic_DNA"/>
</dbReference>
<sequence length="355" mass="38698">MSSIRTILIESRGHAVLRSTTLPTIPDDYILVKTKAVALNPTDWKHIYLEDCAGTIAGCDYAGIVEAIGPKVGKNWKKGDRVAGFVHGCNLIRPDSGAFAEYVLAKGNIQFRIPDFMSFEAASTLGVGLTTVGQNLYQYLQLPSPKRGALINECPADDPPETVLIYGGATATGSLAIQFAKLSGLRVVTTCSQVNQSYMYDLGADIAFDYHDPQVGDRIRDETDDALELAFDTISTPQSAAICAAAISSAGGSYAALLDVRCPRVNVDTQVSMAYAMIGERYHLGNKEMDGKFADLEFATQWAEEVESLLQARHIHPHRYWVKPGGLEGVLEGLKFLREGKVRACKLVYRVDEID</sequence>
<comment type="caution">
    <text evidence="4">The sequence shown here is derived from an EMBL/GenBank/DDBJ whole genome shotgun (WGS) entry which is preliminary data.</text>
</comment>
<name>A0AAD6GC49_9EURO</name>
<dbReference type="PANTHER" id="PTHR45348">
    <property type="entry name" value="HYPOTHETICAL OXIDOREDUCTASE (EUROFUNG)"/>
    <property type="match status" value="1"/>
</dbReference>
<dbReference type="CDD" id="cd08249">
    <property type="entry name" value="enoyl_reductase_like"/>
    <property type="match status" value="1"/>
</dbReference>
<organism evidence="4 5">
    <name type="scientific">Penicillium frequentans</name>
    <dbReference type="NCBI Taxonomy" id="3151616"/>
    <lineage>
        <taxon>Eukaryota</taxon>
        <taxon>Fungi</taxon>
        <taxon>Dikarya</taxon>
        <taxon>Ascomycota</taxon>
        <taxon>Pezizomycotina</taxon>
        <taxon>Eurotiomycetes</taxon>
        <taxon>Eurotiomycetidae</taxon>
        <taxon>Eurotiales</taxon>
        <taxon>Aspergillaceae</taxon>
        <taxon>Penicillium</taxon>
    </lineage>
</organism>
<keyword evidence="2" id="KW-0560">Oxidoreductase</keyword>
<keyword evidence="5" id="KW-1185">Reference proteome</keyword>
<dbReference type="Gene3D" id="3.40.50.720">
    <property type="entry name" value="NAD(P)-binding Rossmann-like Domain"/>
    <property type="match status" value="1"/>
</dbReference>
<evidence type="ECO:0000259" key="3">
    <source>
        <dbReference type="SMART" id="SM00829"/>
    </source>
</evidence>
<accession>A0AAD6GC49</accession>
<dbReference type="InterPro" id="IPR013154">
    <property type="entry name" value="ADH-like_N"/>
</dbReference>
<dbReference type="Proteomes" id="UP001220324">
    <property type="component" value="Unassembled WGS sequence"/>
</dbReference>
<dbReference type="Gene3D" id="3.90.180.10">
    <property type="entry name" value="Medium-chain alcohol dehydrogenases, catalytic domain"/>
    <property type="match status" value="1"/>
</dbReference>
<gene>
    <name evidence="4" type="ORF">N7494_010092</name>
</gene>
<dbReference type="InterPro" id="IPR047122">
    <property type="entry name" value="Trans-enoyl_RdTase-like"/>
</dbReference>